<dbReference type="InterPro" id="IPR038590">
    <property type="entry name" value="YaeQ_sf"/>
</dbReference>
<organism evidence="1 2">
    <name type="scientific">Bermanella marisrubri</name>
    <dbReference type="NCBI Taxonomy" id="207949"/>
    <lineage>
        <taxon>Bacteria</taxon>
        <taxon>Pseudomonadati</taxon>
        <taxon>Pseudomonadota</taxon>
        <taxon>Gammaproteobacteria</taxon>
        <taxon>Oceanospirillales</taxon>
        <taxon>Oceanospirillaceae</taxon>
        <taxon>Bermanella</taxon>
    </lineage>
</organism>
<dbReference type="SMART" id="SM01322">
    <property type="entry name" value="YaeQ"/>
    <property type="match status" value="1"/>
</dbReference>
<dbReference type="InterPro" id="IPR009822">
    <property type="entry name" value="YaeQ"/>
</dbReference>
<dbReference type="OrthoDB" id="5293309at2"/>
<evidence type="ECO:0008006" key="3">
    <source>
        <dbReference type="Google" id="ProtNLM"/>
    </source>
</evidence>
<gene>
    <name evidence="1" type="ORF">RED65_03440</name>
</gene>
<dbReference type="STRING" id="207949.RED65_03440"/>
<dbReference type="PIRSF" id="PIRSF011484">
    <property type="entry name" value="YaeQ"/>
    <property type="match status" value="1"/>
</dbReference>
<dbReference type="InterPro" id="IPR011335">
    <property type="entry name" value="Restrct_endonuc-II-like"/>
</dbReference>
<name>Q1N1J0_9GAMM</name>
<dbReference type="PANTHER" id="PTHR38784:SF1">
    <property type="entry name" value="SUCROSE PHOSPHORYLASE"/>
    <property type="match status" value="1"/>
</dbReference>
<evidence type="ECO:0000313" key="1">
    <source>
        <dbReference type="EMBL" id="EAT12060.1"/>
    </source>
</evidence>
<sequence>MALKALIRKCSLNISDMDRHYYHTHEFTLAQHPSETDLRLMVRILAYALNAEEGLEFTKGLSTTDEPDLWKKDLVDHIEHWIELGQVDEKRVRQACHKADKVTLYTYQDNAADVWQSQVRKALIEYKNLSIYHIPEPQCLELESLIDRGMSLFVTIQDEAITVSNDRSNIEITPQKITA</sequence>
<comment type="caution">
    <text evidence="1">The sequence shown here is derived from an EMBL/GenBank/DDBJ whole genome shotgun (WGS) entry which is preliminary data.</text>
</comment>
<accession>Q1N1J0</accession>
<dbReference type="SUPFAM" id="SSF52980">
    <property type="entry name" value="Restriction endonuclease-like"/>
    <property type="match status" value="1"/>
</dbReference>
<dbReference type="HOGENOM" id="CLU_096741_0_0_6"/>
<dbReference type="RefSeq" id="WP_007019020.1">
    <property type="nucleotide sequence ID" value="NZ_CH724120.1"/>
</dbReference>
<dbReference type="AlphaFoldDB" id="Q1N1J0"/>
<dbReference type="Proteomes" id="UP000004263">
    <property type="component" value="Unassembled WGS sequence"/>
</dbReference>
<keyword evidence="2" id="KW-1185">Reference proteome</keyword>
<dbReference type="Gene3D" id="3.10.640.10">
    <property type="entry name" value="Restriction endonuclease-like alpha-beta roll domain"/>
    <property type="match status" value="1"/>
</dbReference>
<evidence type="ECO:0000313" key="2">
    <source>
        <dbReference type="Proteomes" id="UP000004263"/>
    </source>
</evidence>
<proteinExistence type="predicted"/>
<dbReference type="EMBL" id="AAQH01000010">
    <property type="protein sequence ID" value="EAT12060.1"/>
    <property type="molecule type" value="Genomic_DNA"/>
</dbReference>
<protein>
    <recommendedName>
        <fullName evidence="3">YaeQ family protein</fullName>
    </recommendedName>
</protein>
<dbReference type="Pfam" id="PF07152">
    <property type="entry name" value="YaeQ"/>
    <property type="match status" value="1"/>
</dbReference>
<dbReference type="PANTHER" id="PTHR38784">
    <property type="entry name" value="SUCROSE PHOSPHORYLASE"/>
    <property type="match status" value="1"/>
</dbReference>
<reference evidence="1 2" key="1">
    <citation type="submission" date="2006-03" db="EMBL/GenBank/DDBJ databases">
        <authorList>
            <person name="Pinhassi J."/>
            <person name="Pedros-Alio C."/>
            <person name="Ferriera S."/>
            <person name="Johnson J."/>
            <person name="Kravitz S."/>
            <person name="Halpern A."/>
            <person name="Remington K."/>
            <person name="Beeson K."/>
            <person name="Tran B."/>
            <person name="Rogers Y.-H."/>
            <person name="Friedman R."/>
            <person name="Venter J.C."/>
        </authorList>
    </citation>
    <scope>NUCLEOTIDE SEQUENCE [LARGE SCALE GENOMIC DNA]</scope>
    <source>
        <strain evidence="1 2">RED65</strain>
    </source>
</reference>